<gene>
    <name evidence="12" type="ORF">A7K98_09095</name>
    <name evidence="13" type="ORF">A7K99_09095</name>
</gene>
<keyword evidence="5" id="KW-0410">Iron transport</keyword>
<evidence type="ECO:0000256" key="10">
    <source>
        <dbReference type="ARBA" id="ARBA00023136"/>
    </source>
</evidence>
<dbReference type="PANTHER" id="PTHR42771">
    <property type="entry name" value="IRON(3+)-HYDROXAMATE IMPORT ATP-BINDING PROTEIN FHUC"/>
    <property type="match status" value="1"/>
</dbReference>
<organism evidence="12 15">
    <name type="scientific">Tatumella citrea</name>
    <name type="common">Pantoea citrea</name>
    <dbReference type="NCBI Taxonomy" id="53336"/>
    <lineage>
        <taxon>Bacteria</taxon>
        <taxon>Pseudomonadati</taxon>
        <taxon>Pseudomonadota</taxon>
        <taxon>Gammaproteobacteria</taxon>
        <taxon>Enterobacterales</taxon>
        <taxon>Erwiniaceae</taxon>
        <taxon>Tatumella</taxon>
    </lineage>
</organism>
<dbReference type="KEGG" id="tci:A7K98_09095"/>
<reference evidence="14 15" key="1">
    <citation type="submission" date="2016-05" db="EMBL/GenBank/DDBJ databases">
        <title>Complete genome sequence of two 2,5-diketo-D-glunonic acid producing strain Tatumella citrea.</title>
        <authorList>
            <person name="Duan C."/>
            <person name="Yang J."/>
            <person name="Yang S."/>
        </authorList>
    </citation>
    <scope>NUCLEOTIDE SEQUENCE [LARGE SCALE GENOMIC DNA]</scope>
    <source>
        <strain evidence="13 14">ATCC 39140</strain>
        <strain evidence="12 15">DSM 13699</strain>
    </source>
</reference>
<dbReference type="Gene3D" id="3.40.50.300">
    <property type="entry name" value="P-loop containing nucleotide triphosphate hydrolases"/>
    <property type="match status" value="1"/>
</dbReference>
<dbReference type="GO" id="GO:0005886">
    <property type="term" value="C:plasma membrane"/>
    <property type="evidence" value="ECO:0007669"/>
    <property type="project" value="UniProtKB-SubCell"/>
</dbReference>
<evidence type="ECO:0000256" key="3">
    <source>
        <dbReference type="ARBA" id="ARBA00022448"/>
    </source>
</evidence>
<keyword evidence="3" id="KW-0813">Transport</keyword>
<dbReference type="EMBL" id="CP015579">
    <property type="protein sequence ID" value="ARU93916.1"/>
    <property type="molecule type" value="Genomic_DNA"/>
</dbReference>
<keyword evidence="4" id="KW-1003">Cell membrane</keyword>
<feature type="domain" description="ABC transporter" evidence="11">
    <location>
        <begin position="14"/>
        <end position="253"/>
    </location>
</feature>
<dbReference type="Proteomes" id="UP000195814">
    <property type="component" value="Chromosome"/>
</dbReference>
<dbReference type="SUPFAM" id="SSF52540">
    <property type="entry name" value="P-loop containing nucleoside triphosphate hydrolases"/>
    <property type="match status" value="1"/>
</dbReference>
<evidence type="ECO:0000313" key="12">
    <source>
        <dbReference type="EMBL" id="ARU93916.1"/>
    </source>
</evidence>
<sequence length="270" mass="29847">MRHHVNNQQTAAAAATFSLTQAQVSIDNRQLLKPLSLEFTPHRVTGLIGHNGSGKSTLIKLLSRQNPGFSGTVQWNGKPLSEWGAREFARQVAYLPQSLPAAEGMTVAELVALGRYAWHGALGKMSEHDRQSIDQAIASVDLSWATDHLVENLSGGERQRAWIAMCVVQGSHCLLLDEPTSALDIAHQKEVLSVIQQLCRQRQLTVIMVLHDINMAARFCDEFVALKQGEQIFHGSVADLMTEQRLEQIYSVPMGVIHHPDSGDLISYVR</sequence>
<dbReference type="CDD" id="cd03214">
    <property type="entry name" value="ABC_Iron-Siderophores_B12_Hemin"/>
    <property type="match status" value="1"/>
</dbReference>
<dbReference type="InterPro" id="IPR051535">
    <property type="entry name" value="Siderophore_ABC-ATPase"/>
</dbReference>
<dbReference type="FunFam" id="3.40.50.300:FF:000134">
    <property type="entry name" value="Iron-enterobactin ABC transporter ATP-binding protein"/>
    <property type="match status" value="1"/>
</dbReference>
<evidence type="ECO:0000256" key="9">
    <source>
        <dbReference type="ARBA" id="ARBA00023065"/>
    </source>
</evidence>
<accession>A0A1Y0LIP4</accession>
<evidence type="ECO:0000259" key="11">
    <source>
        <dbReference type="PROSITE" id="PS50893"/>
    </source>
</evidence>
<evidence type="ECO:0000256" key="1">
    <source>
        <dbReference type="ARBA" id="ARBA00004202"/>
    </source>
</evidence>
<protein>
    <submittedName>
        <fullName evidence="12">Iron-hydroxamate transporter ATP-binding subunit</fullName>
    </submittedName>
</protein>
<dbReference type="SMART" id="SM00382">
    <property type="entry name" value="AAA"/>
    <property type="match status" value="1"/>
</dbReference>
<comment type="subcellular location">
    <subcellularLocation>
        <location evidence="1">Cell membrane</location>
        <topology evidence="1">Peripheral membrane protein</topology>
    </subcellularLocation>
</comment>
<dbReference type="GO" id="GO:0005524">
    <property type="term" value="F:ATP binding"/>
    <property type="evidence" value="ECO:0007669"/>
    <property type="project" value="UniProtKB-KW"/>
</dbReference>
<evidence type="ECO:0000313" key="13">
    <source>
        <dbReference type="EMBL" id="ARU97954.1"/>
    </source>
</evidence>
<dbReference type="RefSeq" id="WP_087488278.1">
    <property type="nucleotide sequence ID" value="NZ_CP015579.1"/>
</dbReference>
<dbReference type="Pfam" id="PF00005">
    <property type="entry name" value="ABC_tran"/>
    <property type="match status" value="1"/>
</dbReference>
<evidence type="ECO:0000256" key="5">
    <source>
        <dbReference type="ARBA" id="ARBA00022496"/>
    </source>
</evidence>
<evidence type="ECO:0000313" key="15">
    <source>
        <dbReference type="Proteomes" id="UP000195814"/>
    </source>
</evidence>
<evidence type="ECO:0000256" key="8">
    <source>
        <dbReference type="ARBA" id="ARBA00023004"/>
    </source>
</evidence>
<dbReference type="InterPro" id="IPR003593">
    <property type="entry name" value="AAA+_ATPase"/>
</dbReference>
<evidence type="ECO:0000313" key="14">
    <source>
        <dbReference type="Proteomes" id="UP000195729"/>
    </source>
</evidence>
<keyword evidence="14" id="KW-1185">Reference proteome</keyword>
<dbReference type="Proteomes" id="UP000195729">
    <property type="component" value="Chromosome"/>
</dbReference>
<dbReference type="EMBL" id="CP015581">
    <property type="protein sequence ID" value="ARU97954.1"/>
    <property type="molecule type" value="Genomic_DNA"/>
</dbReference>
<dbReference type="PROSITE" id="PS00211">
    <property type="entry name" value="ABC_TRANSPORTER_1"/>
    <property type="match status" value="1"/>
</dbReference>
<evidence type="ECO:0000256" key="6">
    <source>
        <dbReference type="ARBA" id="ARBA00022741"/>
    </source>
</evidence>
<evidence type="ECO:0000256" key="2">
    <source>
        <dbReference type="ARBA" id="ARBA00006526"/>
    </source>
</evidence>
<dbReference type="OrthoDB" id="5292475at2"/>
<dbReference type="InterPro" id="IPR017871">
    <property type="entry name" value="ABC_transporter-like_CS"/>
</dbReference>
<proteinExistence type="inferred from homology"/>
<dbReference type="GO" id="GO:0006826">
    <property type="term" value="P:iron ion transport"/>
    <property type="evidence" value="ECO:0007669"/>
    <property type="project" value="UniProtKB-KW"/>
</dbReference>
<keyword evidence="8" id="KW-0408">Iron</keyword>
<evidence type="ECO:0000256" key="7">
    <source>
        <dbReference type="ARBA" id="ARBA00022840"/>
    </source>
</evidence>
<evidence type="ECO:0000256" key="4">
    <source>
        <dbReference type="ARBA" id="ARBA00022475"/>
    </source>
</evidence>
<comment type="similarity">
    <text evidence="2">Belongs to the ABC transporter superfamily. Drug exporter-2 (TC 3.A.1.117) family.</text>
</comment>
<dbReference type="AlphaFoldDB" id="A0A1Y0LIP4"/>
<dbReference type="InterPro" id="IPR027417">
    <property type="entry name" value="P-loop_NTPase"/>
</dbReference>
<dbReference type="PROSITE" id="PS50893">
    <property type="entry name" value="ABC_TRANSPORTER_2"/>
    <property type="match status" value="1"/>
</dbReference>
<keyword evidence="7 12" id="KW-0067">ATP-binding</keyword>
<keyword evidence="10" id="KW-0472">Membrane</keyword>
<keyword evidence="6" id="KW-0547">Nucleotide-binding</keyword>
<keyword evidence="9" id="KW-0406">Ion transport</keyword>
<dbReference type="GO" id="GO:0016887">
    <property type="term" value="F:ATP hydrolysis activity"/>
    <property type="evidence" value="ECO:0007669"/>
    <property type="project" value="InterPro"/>
</dbReference>
<dbReference type="PANTHER" id="PTHR42771:SF2">
    <property type="entry name" value="IRON(3+)-HYDROXAMATE IMPORT ATP-BINDING PROTEIN FHUC"/>
    <property type="match status" value="1"/>
</dbReference>
<dbReference type="InterPro" id="IPR003439">
    <property type="entry name" value="ABC_transporter-like_ATP-bd"/>
</dbReference>
<name>A0A1Y0LIP4_TATCI</name>